<dbReference type="AlphaFoldDB" id="A0A8J6XXL9"/>
<evidence type="ECO:0000313" key="2">
    <source>
        <dbReference type="EMBL" id="MBD3868541.1"/>
    </source>
</evidence>
<feature type="transmembrane region" description="Helical" evidence="1">
    <location>
        <begin position="12"/>
        <end position="35"/>
    </location>
</feature>
<sequence>MKRSRRARLRIGFFLATAIWGFILGAGFLAVGMSLSNVSIPRDGSTVGLLGAGILFAVVGGLLASKAYRESRNR</sequence>
<organism evidence="2 3">
    <name type="scientific">Candidatus Polarisedimenticola svalbardensis</name>
    <dbReference type="NCBI Taxonomy" id="2886004"/>
    <lineage>
        <taxon>Bacteria</taxon>
        <taxon>Pseudomonadati</taxon>
        <taxon>Acidobacteriota</taxon>
        <taxon>Candidatus Polarisedimenticolia</taxon>
        <taxon>Candidatus Polarisedimenticolales</taxon>
        <taxon>Candidatus Polarisedimenticolaceae</taxon>
        <taxon>Candidatus Polarisedimenticola</taxon>
    </lineage>
</organism>
<reference evidence="2 3" key="1">
    <citation type="submission" date="2020-08" db="EMBL/GenBank/DDBJ databases">
        <title>Acidobacteriota in marine sediments use diverse sulfur dissimilation pathways.</title>
        <authorList>
            <person name="Wasmund K."/>
        </authorList>
    </citation>
    <scope>NUCLEOTIDE SEQUENCE [LARGE SCALE GENOMIC DNA]</scope>
    <source>
        <strain evidence="2">MAG AM4</strain>
    </source>
</reference>
<dbReference type="EMBL" id="JACXWD010000034">
    <property type="protein sequence ID" value="MBD3868541.1"/>
    <property type="molecule type" value="Genomic_DNA"/>
</dbReference>
<protein>
    <submittedName>
        <fullName evidence="2">Uncharacterized protein</fullName>
    </submittedName>
</protein>
<proteinExistence type="predicted"/>
<comment type="caution">
    <text evidence="2">The sequence shown here is derived from an EMBL/GenBank/DDBJ whole genome shotgun (WGS) entry which is preliminary data.</text>
</comment>
<accession>A0A8J6XXL9</accession>
<evidence type="ECO:0000313" key="3">
    <source>
        <dbReference type="Proteomes" id="UP000648239"/>
    </source>
</evidence>
<gene>
    <name evidence="2" type="ORF">IFK94_10500</name>
</gene>
<dbReference type="Proteomes" id="UP000648239">
    <property type="component" value="Unassembled WGS sequence"/>
</dbReference>
<evidence type="ECO:0000256" key="1">
    <source>
        <dbReference type="SAM" id="Phobius"/>
    </source>
</evidence>
<keyword evidence="1" id="KW-1133">Transmembrane helix</keyword>
<keyword evidence="1" id="KW-0472">Membrane</keyword>
<name>A0A8J6XXL9_9BACT</name>
<keyword evidence="1" id="KW-0812">Transmembrane</keyword>
<feature type="transmembrane region" description="Helical" evidence="1">
    <location>
        <begin position="47"/>
        <end position="65"/>
    </location>
</feature>